<dbReference type="NCBIfam" id="NF003807">
    <property type="entry name" value="PRK05395.1-4"/>
    <property type="match status" value="1"/>
</dbReference>
<evidence type="ECO:0000313" key="10">
    <source>
        <dbReference type="Proteomes" id="UP001631949"/>
    </source>
</evidence>
<evidence type="ECO:0000256" key="2">
    <source>
        <dbReference type="ARBA" id="ARBA00004902"/>
    </source>
</evidence>
<feature type="site" description="Transition state stabilizer" evidence="8">
    <location>
        <position position="17"/>
    </location>
</feature>
<feature type="active site" description="Proton acceptor" evidence="8">
    <location>
        <position position="22"/>
    </location>
</feature>
<feature type="active site" description="Proton donor" evidence="8">
    <location>
        <position position="99"/>
    </location>
</feature>
<dbReference type="Proteomes" id="UP001631949">
    <property type="component" value="Unassembled WGS sequence"/>
</dbReference>
<gene>
    <name evidence="8 9" type="primary">aroQ</name>
    <name evidence="9" type="ORF">ACKQTC_04755</name>
</gene>
<dbReference type="PANTHER" id="PTHR21272">
    <property type="entry name" value="CATABOLIC 3-DEHYDROQUINASE"/>
    <property type="match status" value="1"/>
</dbReference>
<comment type="pathway">
    <text evidence="2 8">Metabolic intermediate biosynthesis; chorismate biosynthesis; chorismate from D-erythrose 4-phosphate and phosphoenolpyruvate: step 3/7.</text>
</comment>
<comment type="function">
    <text evidence="8">Catalyzes a trans-dehydration via an enolate intermediate.</text>
</comment>
<keyword evidence="6 8" id="KW-0057">Aromatic amino acid biosynthesis</keyword>
<dbReference type="PIRSF" id="PIRSF001399">
    <property type="entry name" value="DHquinase_II"/>
    <property type="match status" value="1"/>
</dbReference>
<feature type="binding site" evidence="8">
    <location>
        <begin position="100"/>
        <end position="101"/>
    </location>
    <ligand>
        <name>substrate</name>
    </ligand>
</feature>
<comment type="catalytic activity">
    <reaction evidence="1 8">
        <text>3-dehydroquinate = 3-dehydroshikimate + H2O</text>
        <dbReference type="Rhea" id="RHEA:21096"/>
        <dbReference type="ChEBI" id="CHEBI:15377"/>
        <dbReference type="ChEBI" id="CHEBI:16630"/>
        <dbReference type="ChEBI" id="CHEBI:32364"/>
        <dbReference type="EC" id="4.2.1.10"/>
    </reaction>
</comment>
<sequence length="148" mass="16317">MQILVLNGPNLNLLGLREPALYGQTSYPALCDQVETAARAAGVDLTIRQSNHEGQLVDWIGQAYGQVDGIIFNPAAYTHTSVALLDALKAVAIPTVEVHITDPDTREPFRRISYVRPACVHTIKGRGIQGYIDALHWLIDYLKNRPAE</sequence>
<dbReference type="NCBIfam" id="TIGR01088">
    <property type="entry name" value="aroQ"/>
    <property type="match status" value="1"/>
</dbReference>
<evidence type="ECO:0000313" key="9">
    <source>
        <dbReference type="EMBL" id="MFM9413673.1"/>
    </source>
</evidence>
<comment type="subunit">
    <text evidence="4 8">Homododecamer.</text>
</comment>
<dbReference type="EMBL" id="JBJUVG010000005">
    <property type="protein sequence ID" value="MFM9413673.1"/>
    <property type="molecule type" value="Genomic_DNA"/>
</dbReference>
<dbReference type="SUPFAM" id="SSF52304">
    <property type="entry name" value="Type II 3-dehydroquinate dehydratase"/>
    <property type="match status" value="1"/>
</dbReference>
<feature type="binding site" evidence="8">
    <location>
        <position position="73"/>
    </location>
    <ligand>
        <name>substrate</name>
    </ligand>
</feature>
<dbReference type="InterPro" id="IPR036441">
    <property type="entry name" value="DHquinase_II_sf"/>
</dbReference>
<keyword evidence="7 8" id="KW-0456">Lyase</keyword>
<accession>A0ABW9GZW9</accession>
<evidence type="ECO:0000256" key="4">
    <source>
        <dbReference type="ARBA" id="ARBA00011193"/>
    </source>
</evidence>
<feature type="binding site" evidence="8">
    <location>
        <position position="110"/>
    </location>
    <ligand>
        <name>substrate</name>
    </ligand>
</feature>
<evidence type="ECO:0000256" key="3">
    <source>
        <dbReference type="ARBA" id="ARBA00011037"/>
    </source>
</evidence>
<dbReference type="InterPro" id="IPR001874">
    <property type="entry name" value="DHquinase_II"/>
</dbReference>
<comment type="caution">
    <text evidence="9">The sequence shown here is derived from an EMBL/GenBank/DDBJ whole genome shotgun (WGS) entry which is preliminary data.</text>
</comment>
<comment type="similarity">
    <text evidence="3 8">Belongs to the type-II 3-dehydroquinase family.</text>
</comment>
<dbReference type="HAMAP" id="MF_00169">
    <property type="entry name" value="AroQ"/>
    <property type="match status" value="1"/>
</dbReference>
<dbReference type="NCBIfam" id="NF003805">
    <property type="entry name" value="PRK05395.1-2"/>
    <property type="match status" value="1"/>
</dbReference>
<feature type="binding site" evidence="8">
    <location>
        <position position="79"/>
    </location>
    <ligand>
        <name>substrate</name>
    </ligand>
</feature>
<keyword evidence="8" id="KW-0028">Amino-acid biosynthesis</keyword>
<dbReference type="PROSITE" id="PS01029">
    <property type="entry name" value="DEHYDROQUINASE_II"/>
    <property type="match status" value="1"/>
</dbReference>
<protein>
    <recommendedName>
        <fullName evidence="5 8">3-dehydroquinate dehydratase</fullName>
        <shortName evidence="8">3-dehydroquinase</shortName>
        <ecNumber evidence="5 8">4.2.1.10</ecNumber>
    </recommendedName>
    <alternativeName>
        <fullName evidence="8">Type II DHQase</fullName>
    </alternativeName>
</protein>
<dbReference type="GO" id="GO:0003855">
    <property type="term" value="F:3-dehydroquinate dehydratase activity"/>
    <property type="evidence" value="ECO:0007669"/>
    <property type="project" value="UniProtKB-EC"/>
</dbReference>
<dbReference type="Pfam" id="PF01220">
    <property type="entry name" value="DHquinase_II"/>
    <property type="match status" value="1"/>
</dbReference>
<evidence type="ECO:0000256" key="5">
    <source>
        <dbReference type="ARBA" id="ARBA00012060"/>
    </source>
</evidence>
<dbReference type="CDD" id="cd00466">
    <property type="entry name" value="DHQase_II"/>
    <property type="match status" value="1"/>
</dbReference>
<evidence type="ECO:0000256" key="1">
    <source>
        <dbReference type="ARBA" id="ARBA00001864"/>
    </source>
</evidence>
<dbReference type="NCBIfam" id="NF003806">
    <property type="entry name" value="PRK05395.1-3"/>
    <property type="match status" value="1"/>
</dbReference>
<keyword evidence="10" id="KW-1185">Reference proteome</keyword>
<dbReference type="PANTHER" id="PTHR21272:SF3">
    <property type="entry name" value="CATABOLIC 3-DEHYDROQUINASE"/>
    <property type="match status" value="1"/>
</dbReference>
<evidence type="ECO:0000256" key="8">
    <source>
        <dbReference type="HAMAP-Rule" id="MF_00169"/>
    </source>
</evidence>
<dbReference type="RefSeq" id="WP_408977290.1">
    <property type="nucleotide sequence ID" value="NZ_JBJUVG010000005.1"/>
</dbReference>
<organism evidence="9 10">
    <name type="scientific">Peptococcus simiae</name>
    <dbReference type="NCBI Taxonomy" id="1643805"/>
    <lineage>
        <taxon>Bacteria</taxon>
        <taxon>Bacillati</taxon>
        <taxon>Bacillota</taxon>
        <taxon>Clostridia</taxon>
        <taxon>Eubacteriales</taxon>
        <taxon>Peptococcaceae</taxon>
        <taxon>Peptococcus</taxon>
    </lineage>
</organism>
<reference evidence="9 10" key="1">
    <citation type="journal article" date="2016" name="Int. J. Syst. Evol. Microbiol.">
        <title>Peptococcus simiae sp. nov., isolated from rhesus macaque faeces and emended description of the genus Peptococcus.</title>
        <authorList>
            <person name="Shkoporov A.N."/>
            <person name="Efimov B.A."/>
            <person name="Kondova I."/>
            <person name="Ouwerling B."/>
            <person name="Chaplin A.V."/>
            <person name="Shcherbakova V.A."/>
            <person name="Langermans J.A.M."/>
        </authorList>
    </citation>
    <scope>NUCLEOTIDE SEQUENCE [LARGE SCALE GENOMIC DNA]</scope>
    <source>
        <strain evidence="9 10">M108</strain>
    </source>
</reference>
<feature type="binding site" evidence="8">
    <location>
        <position position="86"/>
    </location>
    <ligand>
        <name>substrate</name>
    </ligand>
</feature>
<evidence type="ECO:0000256" key="7">
    <source>
        <dbReference type="ARBA" id="ARBA00023239"/>
    </source>
</evidence>
<evidence type="ECO:0000256" key="6">
    <source>
        <dbReference type="ARBA" id="ARBA00023141"/>
    </source>
</evidence>
<proteinExistence type="inferred from homology"/>
<dbReference type="InterPro" id="IPR018509">
    <property type="entry name" value="DHquinase_II_CS"/>
</dbReference>
<dbReference type="Gene3D" id="3.40.50.9100">
    <property type="entry name" value="Dehydroquinase, class II"/>
    <property type="match status" value="1"/>
</dbReference>
<dbReference type="EC" id="4.2.1.10" evidence="5 8"/>
<name>A0ABW9GZW9_9FIRM</name>